<dbReference type="InterPro" id="IPR036322">
    <property type="entry name" value="WD40_repeat_dom_sf"/>
</dbReference>
<dbReference type="Proteomes" id="UP000036893">
    <property type="component" value="Unassembled WGS sequence"/>
</dbReference>
<accession>A0A8H3N2V9</accession>
<reference evidence="8" key="1">
    <citation type="journal article" date="2015" name="Genome Announc.">
        <title>Draft Genome Sequence of the Pathogenic Filamentous Fungus Aspergillus udagawae Strain IFM 46973T.</title>
        <authorList>
            <person name="Kusuya Y."/>
            <person name="Takahashi-Nakaguchi A."/>
            <person name="Takahashi H."/>
            <person name="Yaguchi T."/>
        </authorList>
    </citation>
    <scope>NUCLEOTIDE SEQUENCE</scope>
    <source>
        <strain evidence="8">IFM 46973</strain>
    </source>
</reference>
<sequence length="479" mass="53530">MNLSLIDPFVLAQDYPDTLTEKLRSGHATCLRFNRKGDYLASGRVDGTVVIFDIETNGVARKLRGHTRQIQSLSWSRDGRYLLSSSQDWKCILWDMKDGSRVRTVRFEAPVYIAELHPFNHLLFVASLFEDQPVLVDISSPKPIKRILPSAPFRPPPSASEEVDPAVAAKQAAQDAKHSTCVTIFSAFGNHIIAGTSKGWINIIETQTCTTIHSTRLCNGVVILLRLASNGRDLLINSSDRVIRTIIMPDLSQLGIDLEPANIKLQVEHKFQDVVNRLSWNHVTFSSTGEFVTASTFMNPDIYVWERSHGSLVKILEGPREELGVVEWHPSRPMVVACGLESGCVYTWSIVTPQKWSALAPDFGEVEENVEYMEREDEFDIHPAEEIHQRRLDQEDEVPDVLTIEPLKSGADGEMEAFRMPVLLDISDSESEEDIVAVGPGTMRRRSPGAGREWMNSNGDGDKESGKPGTGRGQRGRRK</sequence>
<protein>
    <submittedName>
        <fullName evidence="8">Chromatin binding protein</fullName>
    </submittedName>
    <submittedName>
        <fullName evidence="7">Set1 complex component swd1</fullName>
    </submittedName>
</protein>
<evidence type="ECO:0000256" key="3">
    <source>
        <dbReference type="ARBA" id="ARBA00022737"/>
    </source>
</evidence>
<dbReference type="InterPro" id="IPR037850">
    <property type="entry name" value="RBBP5/Swd1"/>
</dbReference>
<comment type="caution">
    <text evidence="7">The sequence shown here is derived from an EMBL/GenBank/DDBJ whole genome shotgun (WGS) entry which is preliminary data.</text>
</comment>
<evidence type="ECO:0000256" key="5">
    <source>
        <dbReference type="PROSITE-ProRule" id="PRU00221"/>
    </source>
</evidence>
<comment type="subcellular location">
    <subcellularLocation>
        <location evidence="1">Nucleus</location>
    </subcellularLocation>
</comment>
<dbReference type="PANTHER" id="PTHR44040:SF1">
    <property type="entry name" value="RETINOBLASTOMA-BINDING PROTEIN 5"/>
    <property type="match status" value="1"/>
</dbReference>
<dbReference type="AlphaFoldDB" id="A0A8H3N2V9"/>
<dbReference type="PANTHER" id="PTHR44040">
    <property type="entry name" value="RETINOBLASTOMA-BINDING PROTEIN 5"/>
    <property type="match status" value="1"/>
</dbReference>
<dbReference type="Gene3D" id="2.130.10.10">
    <property type="entry name" value="YVTN repeat-like/Quinoprotein amine dehydrogenase"/>
    <property type="match status" value="1"/>
</dbReference>
<dbReference type="GeneID" id="66995576"/>
<reference evidence="7 9" key="2">
    <citation type="submission" date="2020-01" db="EMBL/GenBank/DDBJ databases">
        <title>Draft genome sequence of Aspergillus udagawae IFM 46972.</title>
        <authorList>
            <person name="Takahashi H."/>
            <person name="Yaguchi T."/>
        </authorList>
    </citation>
    <scope>NUCLEOTIDE SEQUENCE [LARGE SCALE GENOMIC DNA]</scope>
    <source>
        <strain evidence="7 9">IFM 46972</strain>
    </source>
</reference>
<dbReference type="FunFam" id="2.130.10.10:FF:000649">
    <property type="entry name" value="Compass component swd1"/>
    <property type="match status" value="1"/>
</dbReference>
<dbReference type="FunFam" id="2.130.10.10:FF:000614">
    <property type="entry name" value="WD domain protein"/>
    <property type="match status" value="1"/>
</dbReference>
<proteinExistence type="predicted"/>
<organism evidence="7 9">
    <name type="scientific">Aspergillus udagawae</name>
    <dbReference type="NCBI Taxonomy" id="91492"/>
    <lineage>
        <taxon>Eukaryota</taxon>
        <taxon>Fungi</taxon>
        <taxon>Dikarya</taxon>
        <taxon>Ascomycota</taxon>
        <taxon>Pezizomycotina</taxon>
        <taxon>Eurotiomycetes</taxon>
        <taxon>Eurotiomycetidae</taxon>
        <taxon>Eurotiales</taxon>
        <taxon>Aspergillaceae</taxon>
        <taxon>Aspergillus</taxon>
        <taxon>Aspergillus subgen. Fumigati</taxon>
    </lineage>
</organism>
<dbReference type="RefSeq" id="XP_043148918.1">
    <property type="nucleotide sequence ID" value="XM_043292983.1"/>
</dbReference>
<feature type="repeat" description="WD" evidence="5">
    <location>
        <begin position="63"/>
        <end position="104"/>
    </location>
</feature>
<evidence type="ECO:0000313" key="7">
    <source>
        <dbReference type="EMBL" id="GFF23410.1"/>
    </source>
</evidence>
<keyword evidence="4" id="KW-0539">Nucleus</keyword>
<dbReference type="PROSITE" id="PS50082">
    <property type="entry name" value="WD_REPEATS_2"/>
    <property type="match status" value="1"/>
</dbReference>
<keyword evidence="3" id="KW-0677">Repeat</keyword>
<dbReference type="InterPro" id="IPR019775">
    <property type="entry name" value="WD40_repeat_CS"/>
</dbReference>
<dbReference type="PROSITE" id="PS00678">
    <property type="entry name" value="WD_REPEATS_1"/>
    <property type="match status" value="1"/>
</dbReference>
<evidence type="ECO:0000313" key="9">
    <source>
        <dbReference type="Proteomes" id="UP000465221"/>
    </source>
</evidence>
<dbReference type="SMART" id="SM00320">
    <property type="entry name" value="WD40"/>
    <property type="match status" value="3"/>
</dbReference>
<evidence type="ECO:0000256" key="6">
    <source>
        <dbReference type="SAM" id="MobiDB-lite"/>
    </source>
</evidence>
<dbReference type="PROSITE" id="PS50294">
    <property type="entry name" value="WD_REPEATS_REGION"/>
    <property type="match status" value="1"/>
</dbReference>
<dbReference type="InterPro" id="IPR001680">
    <property type="entry name" value="WD40_rpt"/>
</dbReference>
<dbReference type="EMBL" id="BBXM02000006">
    <property type="protein sequence ID" value="GIC91652.1"/>
    <property type="molecule type" value="Genomic_DNA"/>
</dbReference>
<dbReference type="GO" id="GO:0048188">
    <property type="term" value="C:Set1C/COMPASS complex"/>
    <property type="evidence" value="ECO:0007669"/>
    <property type="project" value="InterPro"/>
</dbReference>
<evidence type="ECO:0000256" key="4">
    <source>
        <dbReference type="ARBA" id="ARBA00023242"/>
    </source>
</evidence>
<evidence type="ECO:0000256" key="1">
    <source>
        <dbReference type="ARBA" id="ARBA00004123"/>
    </source>
</evidence>
<feature type="region of interest" description="Disordered" evidence="6">
    <location>
        <begin position="431"/>
        <end position="479"/>
    </location>
</feature>
<reference evidence="8" key="3">
    <citation type="submission" date="2021-01" db="EMBL/GenBank/DDBJ databases">
        <title>Pan-genome distribution and transcriptional activeness of fungal secondary metabolism genes in Aspergillus section Fumigati.</title>
        <authorList>
            <person name="Takahashi H."/>
            <person name="Umemura M."/>
            <person name="Ninomiya A."/>
            <person name="Kusuya Y."/>
            <person name="Urayama S."/>
            <person name="Shimizu M."/>
            <person name="Watanabe A."/>
            <person name="Kamei K."/>
            <person name="Yaguchi T."/>
            <person name="Hagiwara D."/>
        </authorList>
    </citation>
    <scope>NUCLEOTIDE SEQUENCE</scope>
    <source>
        <strain evidence="8">IFM 46973</strain>
    </source>
</reference>
<dbReference type="EMBL" id="BLKC01000003">
    <property type="protein sequence ID" value="GFF23410.1"/>
    <property type="molecule type" value="Genomic_DNA"/>
</dbReference>
<keyword evidence="2 5" id="KW-0853">WD repeat</keyword>
<dbReference type="SUPFAM" id="SSF50978">
    <property type="entry name" value="WD40 repeat-like"/>
    <property type="match status" value="1"/>
</dbReference>
<dbReference type="InterPro" id="IPR015943">
    <property type="entry name" value="WD40/YVTN_repeat-like_dom_sf"/>
</dbReference>
<evidence type="ECO:0000313" key="8">
    <source>
        <dbReference type="EMBL" id="GIC91652.1"/>
    </source>
</evidence>
<dbReference type="Pfam" id="PF00400">
    <property type="entry name" value="WD40"/>
    <property type="match status" value="2"/>
</dbReference>
<gene>
    <name evidence="8" type="ORF">Aud_008099</name>
    <name evidence="7" type="ORF">IFM46972_00664</name>
</gene>
<dbReference type="Proteomes" id="UP000465221">
    <property type="component" value="Unassembled WGS sequence"/>
</dbReference>
<name>A0A8H3N2V9_9EURO</name>
<evidence type="ECO:0000256" key="2">
    <source>
        <dbReference type="ARBA" id="ARBA00022574"/>
    </source>
</evidence>